<comment type="caution">
    <text evidence="2">The sequence shown here is derived from an EMBL/GenBank/DDBJ whole genome shotgun (WGS) entry which is preliminary data.</text>
</comment>
<dbReference type="PANTHER" id="PTHR35335:SF1">
    <property type="entry name" value="UPF0716 PROTEIN FXSA"/>
    <property type="match status" value="1"/>
</dbReference>
<reference evidence="3" key="1">
    <citation type="journal article" date="2019" name="Int. J. Syst. Evol. Microbiol.">
        <title>The Global Catalogue of Microorganisms (GCM) 10K type strain sequencing project: providing services to taxonomists for standard genome sequencing and annotation.</title>
        <authorList>
            <consortium name="The Broad Institute Genomics Platform"/>
            <consortium name="The Broad Institute Genome Sequencing Center for Infectious Disease"/>
            <person name="Wu L."/>
            <person name="Ma J."/>
        </authorList>
    </citation>
    <scope>NUCLEOTIDE SEQUENCE [LARGE SCALE GENOMIC DNA]</scope>
    <source>
        <strain evidence="3">CGMCC 4.7329</strain>
    </source>
</reference>
<organism evidence="2 3">
    <name type="scientific">Nocardia rhizosphaerihabitans</name>
    <dbReference type="NCBI Taxonomy" id="1691570"/>
    <lineage>
        <taxon>Bacteria</taxon>
        <taxon>Bacillati</taxon>
        <taxon>Actinomycetota</taxon>
        <taxon>Actinomycetes</taxon>
        <taxon>Mycobacteriales</taxon>
        <taxon>Nocardiaceae</taxon>
        <taxon>Nocardia</taxon>
    </lineage>
</organism>
<evidence type="ECO:0000313" key="3">
    <source>
        <dbReference type="Proteomes" id="UP000658127"/>
    </source>
</evidence>
<name>A0ABQ2K3E9_9NOCA</name>
<keyword evidence="1" id="KW-0812">Transmembrane</keyword>
<dbReference type="EMBL" id="BMNE01000001">
    <property type="protein sequence ID" value="GGN66714.1"/>
    <property type="molecule type" value="Genomic_DNA"/>
</dbReference>
<feature type="transmembrane region" description="Helical" evidence="1">
    <location>
        <begin position="68"/>
        <end position="98"/>
    </location>
</feature>
<evidence type="ECO:0000313" key="2">
    <source>
        <dbReference type="EMBL" id="GGN66714.1"/>
    </source>
</evidence>
<accession>A0ABQ2K3E9</accession>
<evidence type="ECO:0000256" key="1">
    <source>
        <dbReference type="SAM" id="Phobius"/>
    </source>
</evidence>
<feature type="transmembrane region" description="Helical" evidence="1">
    <location>
        <begin position="26"/>
        <end position="47"/>
    </location>
</feature>
<dbReference type="NCBIfam" id="NF008528">
    <property type="entry name" value="PRK11463.1-2"/>
    <property type="match status" value="1"/>
</dbReference>
<keyword evidence="1" id="KW-0472">Membrane</keyword>
<dbReference type="RefSeq" id="WP_189022762.1">
    <property type="nucleotide sequence ID" value="NZ_BMNE01000001.1"/>
</dbReference>
<dbReference type="Pfam" id="PF04186">
    <property type="entry name" value="FxsA"/>
    <property type="match status" value="1"/>
</dbReference>
<dbReference type="PANTHER" id="PTHR35335">
    <property type="entry name" value="UPF0716 PROTEIN FXSA"/>
    <property type="match status" value="1"/>
</dbReference>
<keyword evidence="3" id="KW-1185">Reference proteome</keyword>
<gene>
    <name evidence="2" type="ORF">GCM10011610_01980</name>
</gene>
<dbReference type="Proteomes" id="UP000658127">
    <property type="component" value="Unassembled WGS sequence"/>
</dbReference>
<protein>
    <submittedName>
        <fullName evidence="2">Uncharacterized protein</fullName>
    </submittedName>
</protein>
<dbReference type="InterPro" id="IPR007313">
    <property type="entry name" value="FxsA"/>
</dbReference>
<sequence>MTALLFVLYLVVEIAAFVGLAQLIGAGWALLALITVSGVGLLLLGAQGRRVFDRFRRAARGEVTAESAVADGLLVATGSVLLFVPGLVTGVIGLLALFPPTRALLRPVLEKLGTRRFGPLPSFAPSPYRGMVVDADSGDVVDGVVVGQWYDDGHATGPRALGTARADDATPWR</sequence>
<proteinExistence type="predicted"/>
<keyword evidence="1" id="KW-1133">Transmembrane helix</keyword>